<dbReference type="EMBL" id="AKGD01000002">
    <property type="protein sequence ID" value="EIT69777.1"/>
    <property type="molecule type" value="Genomic_DNA"/>
</dbReference>
<dbReference type="Gene3D" id="1.10.760.10">
    <property type="entry name" value="Cytochrome c-like domain"/>
    <property type="match status" value="2"/>
</dbReference>
<feature type="binding site" description="covalent" evidence="8">
    <location>
        <position position="226"/>
    </location>
    <ligand>
        <name>heme c</name>
        <dbReference type="ChEBI" id="CHEBI:61717"/>
        <label>2</label>
    </ligand>
</feature>
<dbReference type="AlphaFoldDB" id="I7ZDI7"/>
<feature type="binding site" description="covalent" evidence="8">
    <location>
        <position position="86"/>
    </location>
    <ligand>
        <name>heme c</name>
        <dbReference type="ChEBI" id="CHEBI:61717"/>
        <label>1</label>
    </ligand>
</feature>
<dbReference type="GO" id="GO:0009055">
    <property type="term" value="F:electron transfer activity"/>
    <property type="evidence" value="ECO:0007669"/>
    <property type="project" value="InterPro"/>
</dbReference>
<proteinExistence type="predicted"/>
<feature type="binding site" description="axial binding residue" evidence="9">
    <location>
        <position position="230"/>
    </location>
    <ligand>
        <name>heme c</name>
        <dbReference type="ChEBI" id="CHEBI:61717"/>
        <label>2</label>
    </ligand>
    <ligandPart>
        <name>Fe</name>
        <dbReference type="ChEBI" id="CHEBI:18248"/>
    </ligandPart>
</feature>
<evidence type="ECO:0000256" key="7">
    <source>
        <dbReference type="ARBA" id="ARBA00023004"/>
    </source>
</evidence>
<evidence type="ECO:0000256" key="3">
    <source>
        <dbReference type="ARBA" id="ARBA00022723"/>
    </source>
</evidence>
<keyword evidence="4 10" id="KW-0732">Signal</keyword>
<dbReference type="RefSeq" id="WP_007186298.1">
    <property type="nucleotide sequence ID" value="NZ_AKGD01000002.1"/>
</dbReference>
<evidence type="ECO:0000313" key="12">
    <source>
        <dbReference type="EMBL" id="EIT69777.1"/>
    </source>
</evidence>
<dbReference type="InterPro" id="IPR051395">
    <property type="entry name" value="Cytochrome_c_Peroxidase/MauG"/>
</dbReference>
<dbReference type="Proteomes" id="UP000003704">
    <property type="component" value="Unassembled WGS sequence"/>
</dbReference>
<dbReference type="GO" id="GO:0042597">
    <property type="term" value="C:periplasmic space"/>
    <property type="evidence" value="ECO:0007669"/>
    <property type="project" value="UniProtKB-SubCell"/>
</dbReference>
<feature type="binding site" description="covalent" evidence="8">
    <location>
        <position position="229"/>
    </location>
    <ligand>
        <name>heme c</name>
        <dbReference type="ChEBI" id="CHEBI:61717"/>
        <label>2</label>
    </ligand>
</feature>
<evidence type="ECO:0000313" key="13">
    <source>
        <dbReference type="Proteomes" id="UP000003704"/>
    </source>
</evidence>
<keyword evidence="13" id="KW-1185">Reference proteome</keyword>
<protein>
    <submittedName>
        <fullName evidence="12">Cytochrome-c peroxidase</fullName>
    </submittedName>
</protein>
<feature type="binding site" description="covalent" evidence="8">
    <location>
        <position position="83"/>
    </location>
    <ligand>
        <name>heme c</name>
        <dbReference type="ChEBI" id="CHEBI:61717"/>
        <label>1</label>
    </ligand>
</feature>
<dbReference type="InterPro" id="IPR004852">
    <property type="entry name" value="Di-haem_cyt_c_peroxidsae"/>
</dbReference>
<dbReference type="STRING" id="1172194.WQQ_33590"/>
<evidence type="ECO:0000256" key="1">
    <source>
        <dbReference type="ARBA" id="ARBA00004418"/>
    </source>
</evidence>
<dbReference type="Pfam" id="PF00034">
    <property type="entry name" value="Cytochrom_C"/>
    <property type="match status" value="1"/>
</dbReference>
<accession>I7ZDI7</accession>
<feature type="signal peptide" evidence="10">
    <location>
        <begin position="1"/>
        <end position="22"/>
    </location>
</feature>
<dbReference type="InterPro" id="IPR009056">
    <property type="entry name" value="Cyt_c-like_dom"/>
</dbReference>
<dbReference type="PANTHER" id="PTHR30600">
    <property type="entry name" value="CYTOCHROME C PEROXIDASE-RELATED"/>
    <property type="match status" value="1"/>
</dbReference>
<comment type="cofactor">
    <cofactor evidence="8">
        <name>heme</name>
        <dbReference type="ChEBI" id="CHEBI:30413"/>
    </cofactor>
    <text evidence="8">Binds 2 heme groups.</text>
</comment>
<keyword evidence="12" id="KW-0575">Peroxidase</keyword>
<dbReference type="InterPro" id="IPR036909">
    <property type="entry name" value="Cyt_c-like_dom_sf"/>
</dbReference>
<dbReference type="SUPFAM" id="SSF46626">
    <property type="entry name" value="Cytochrome c"/>
    <property type="match status" value="2"/>
</dbReference>
<dbReference type="InterPro" id="IPR026259">
    <property type="entry name" value="MauG/Cytc_peroxidase"/>
</dbReference>
<feature type="binding site" description="axial binding residue" evidence="9">
    <location>
        <position position="87"/>
    </location>
    <ligand>
        <name>heme c</name>
        <dbReference type="ChEBI" id="CHEBI:61717"/>
        <label>1</label>
    </ligand>
    <ligandPart>
        <name>Fe</name>
        <dbReference type="ChEBI" id="CHEBI:18248"/>
    </ligandPart>
</feature>
<organism evidence="12 13">
    <name type="scientific">Hydrocarboniphaga effusa AP103</name>
    <dbReference type="NCBI Taxonomy" id="1172194"/>
    <lineage>
        <taxon>Bacteria</taxon>
        <taxon>Pseudomonadati</taxon>
        <taxon>Pseudomonadota</taxon>
        <taxon>Gammaproteobacteria</taxon>
        <taxon>Nevskiales</taxon>
        <taxon>Nevskiaceae</taxon>
        <taxon>Hydrocarboniphaga</taxon>
    </lineage>
</organism>
<reference evidence="12 13" key="1">
    <citation type="journal article" date="2012" name="J. Bacteriol.">
        <title>Genome Sequence of n-Alkane-Degrading Hydrocarboniphaga effusa Strain AP103T (ATCC BAA-332T).</title>
        <authorList>
            <person name="Chang H.K."/>
            <person name="Zylstra G.J."/>
            <person name="Chae J.C."/>
        </authorList>
    </citation>
    <scope>NUCLEOTIDE SEQUENCE [LARGE SCALE GENOMIC DNA]</scope>
    <source>
        <strain evidence="12 13">AP103</strain>
    </source>
</reference>
<sequence length="345" mass="38195">MRRLLLWSFVAMSLVAAGAAFAARHEPIARWLLQWKTPQLRVPEGWPQPVYDAQDNPITRAGFELGRKLFYDPQLSIDGSVSCASCHQQFAAFAHYDHALSHGLGGVNGTRNAPALFNLAWQRSFMWDGAVTHLELQPLAPLGNPVEMGETLPHVLEKLRADAAYAPLFEAAFGTPAIDSQHFLRSLAQFLSTLISDQSRYDRVIAGRQSFSAEQARGLDVYRARCAGCHAEPLFTDGAFHRNGIASDDLGRSAISGDAQDRGRMRTPSLRNLANSGPYMHDGRFDTLEQVLAHYAHGIRDAASQDALLEPASRLKDEEIGDLLAFLDTLNDEKFLDDPRFAEPR</sequence>
<evidence type="ECO:0000256" key="10">
    <source>
        <dbReference type="SAM" id="SignalP"/>
    </source>
</evidence>
<keyword evidence="7 9" id="KW-0408">Iron</keyword>
<name>I7ZDI7_9GAMM</name>
<dbReference type="GO" id="GO:0020037">
    <property type="term" value="F:heme binding"/>
    <property type="evidence" value="ECO:0007669"/>
    <property type="project" value="InterPro"/>
</dbReference>
<comment type="subcellular location">
    <subcellularLocation>
        <location evidence="1">Periplasm</location>
    </subcellularLocation>
</comment>
<comment type="caution">
    <text evidence="12">The sequence shown here is derived from an EMBL/GenBank/DDBJ whole genome shotgun (WGS) entry which is preliminary data.</text>
</comment>
<dbReference type="PANTHER" id="PTHR30600:SF10">
    <property type="entry name" value="BLL6722 PROTEIN"/>
    <property type="match status" value="1"/>
</dbReference>
<feature type="chain" id="PRO_5003712566" evidence="10">
    <location>
        <begin position="23"/>
        <end position="345"/>
    </location>
</feature>
<keyword evidence="6" id="KW-0560">Oxidoreductase</keyword>
<evidence type="ECO:0000256" key="4">
    <source>
        <dbReference type="ARBA" id="ARBA00022729"/>
    </source>
</evidence>
<dbReference type="OrthoDB" id="9805202at2"/>
<dbReference type="PROSITE" id="PS51007">
    <property type="entry name" value="CYTC"/>
    <property type="match status" value="1"/>
</dbReference>
<evidence type="ECO:0000256" key="6">
    <source>
        <dbReference type="ARBA" id="ARBA00023002"/>
    </source>
</evidence>
<gene>
    <name evidence="12" type="ORF">WQQ_33590</name>
</gene>
<dbReference type="GO" id="GO:0004130">
    <property type="term" value="F:cytochrome-c peroxidase activity"/>
    <property type="evidence" value="ECO:0007669"/>
    <property type="project" value="TreeGrafter"/>
</dbReference>
<feature type="domain" description="Cytochrome c" evidence="11">
    <location>
        <begin position="213"/>
        <end position="331"/>
    </location>
</feature>
<evidence type="ECO:0000259" key="11">
    <source>
        <dbReference type="PROSITE" id="PS51007"/>
    </source>
</evidence>
<evidence type="ECO:0000256" key="9">
    <source>
        <dbReference type="PIRSR" id="PIRSR000294-2"/>
    </source>
</evidence>
<comment type="PTM">
    <text evidence="8">Binds 2 heme groups per subunit.</text>
</comment>
<keyword evidence="2 8" id="KW-0349">Heme</keyword>
<evidence type="ECO:0000256" key="8">
    <source>
        <dbReference type="PIRSR" id="PIRSR000294-1"/>
    </source>
</evidence>
<dbReference type="GO" id="GO:0046872">
    <property type="term" value="F:metal ion binding"/>
    <property type="evidence" value="ECO:0007669"/>
    <property type="project" value="UniProtKB-KW"/>
</dbReference>
<keyword evidence="5" id="KW-0574">Periplasm</keyword>
<keyword evidence="3 9" id="KW-0479">Metal-binding</keyword>
<evidence type="ECO:0000256" key="5">
    <source>
        <dbReference type="ARBA" id="ARBA00022764"/>
    </source>
</evidence>
<dbReference type="PIRSF" id="PIRSF000294">
    <property type="entry name" value="Cytochrome-c_peroxidase"/>
    <property type="match status" value="1"/>
</dbReference>
<evidence type="ECO:0000256" key="2">
    <source>
        <dbReference type="ARBA" id="ARBA00022617"/>
    </source>
</evidence>
<dbReference type="Pfam" id="PF03150">
    <property type="entry name" value="CCP_MauG"/>
    <property type="match status" value="1"/>
</dbReference>